<evidence type="ECO:0000313" key="3">
    <source>
        <dbReference type="Proteomes" id="UP001288944"/>
    </source>
</evidence>
<keyword evidence="1" id="KW-0472">Membrane</keyword>
<feature type="transmembrane region" description="Helical" evidence="1">
    <location>
        <begin position="34"/>
        <end position="56"/>
    </location>
</feature>
<evidence type="ECO:0000313" key="2">
    <source>
        <dbReference type="EMBL" id="MDZ7543401.1"/>
    </source>
</evidence>
<dbReference type="EMBL" id="WNUR01001144">
    <property type="protein sequence ID" value="MDZ7543401.1"/>
    <property type="molecule type" value="Genomic_DNA"/>
</dbReference>
<feature type="non-terminal residue" evidence="2">
    <location>
        <position position="141"/>
    </location>
</feature>
<comment type="caution">
    <text evidence="2">The sequence shown here is derived from an EMBL/GenBank/DDBJ whole genome shotgun (WGS) entry which is preliminary data.</text>
</comment>
<dbReference type="AlphaFoldDB" id="A0AAW9KD11"/>
<feature type="transmembrane region" description="Helical" evidence="1">
    <location>
        <begin position="63"/>
        <end position="88"/>
    </location>
</feature>
<proteinExistence type="predicted"/>
<name>A0AAW9KD11_CLOPF</name>
<accession>A0AAW9KD11</accession>
<protein>
    <submittedName>
        <fullName evidence="2">ABC transporter permease</fullName>
    </submittedName>
</protein>
<gene>
    <name evidence="2" type="ORF">GNF83_19925</name>
</gene>
<reference evidence="2" key="1">
    <citation type="submission" date="2019-11" db="EMBL/GenBank/DDBJ databases">
        <title>Characterization of Clostridium perfringens isolates from swine manure treated agricultural soils.</title>
        <authorList>
            <person name="Wushke S.T."/>
        </authorList>
    </citation>
    <scope>NUCLEOTIDE SEQUENCE</scope>
    <source>
        <strain evidence="2">X62</strain>
    </source>
</reference>
<feature type="transmembrane region" description="Helical" evidence="1">
    <location>
        <begin position="108"/>
        <end position="127"/>
    </location>
</feature>
<keyword evidence="1" id="KW-0812">Transmembrane</keyword>
<evidence type="ECO:0000256" key="1">
    <source>
        <dbReference type="SAM" id="Phobius"/>
    </source>
</evidence>
<sequence length="141" mass="15546">MSCTTNSSISLEGKKLWILKSSPIKPVEIFKAKIMMNLMLILPSVAIADIIFTFSLKLSINQLIWLIIISILYSFVVPILGIIVNLYFPNLNWVSETSVVKQSASVLIQMLISASVIAVPVVIFIYGNISNVTMFLLGGLI</sequence>
<keyword evidence="1" id="KW-1133">Transmembrane helix</keyword>
<dbReference type="Proteomes" id="UP001288944">
    <property type="component" value="Unassembled WGS sequence"/>
</dbReference>
<organism evidence="2 3">
    <name type="scientific">Clostridium perfringens</name>
    <dbReference type="NCBI Taxonomy" id="1502"/>
    <lineage>
        <taxon>Bacteria</taxon>
        <taxon>Bacillati</taxon>
        <taxon>Bacillota</taxon>
        <taxon>Clostridia</taxon>
        <taxon>Eubacteriales</taxon>
        <taxon>Clostridiaceae</taxon>
        <taxon>Clostridium</taxon>
    </lineage>
</organism>